<comment type="caution">
    <text evidence="1">The sequence shown here is derived from an EMBL/GenBank/DDBJ whole genome shotgun (WGS) entry which is preliminary data.</text>
</comment>
<name>A0ABN1AP31_9SPHN</name>
<gene>
    <name evidence="1" type="ORF">GCM10009096_23950</name>
</gene>
<evidence type="ECO:0000313" key="2">
    <source>
        <dbReference type="Proteomes" id="UP001500713"/>
    </source>
</evidence>
<sequence length="61" mass="6782">MVSACAISLSYNDVSAAYCMKKTGRDELGLGNEIALMTFEEISHETLFGRHAKMRHALNFT</sequence>
<keyword evidence="2" id="KW-1185">Reference proteome</keyword>
<accession>A0ABN1AP31</accession>
<proteinExistence type="predicted"/>
<protein>
    <submittedName>
        <fullName evidence="1">Uncharacterized protein</fullName>
    </submittedName>
</protein>
<organism evidence="1 2">
    <name type="scientific">Parasphingorhabdus litoris</name>
    <dbReference type="NCBI Taxonomy" id="394733"/>
    <lineage>
        <taxon>Bacteria</taxon>
        <taxon>Pseudomonadati</taxon>
        <taxon>Pseudomonadota</taxon>
        <taxon>Alphaproteobacteria</taxon>
        <taxon>Sphingomonadales</taxon>
        <taxon>Sphingomonadaceae</taxon>
        <taxon>Parasphingorhabdus</taxon>
    </lineage>
</organism>
<dbReference type="EMBL" id="BAAAEM010000003">
    <property type="protein sequence ID" value="GAA0481036.1"/>
    <property type="molecule type" value="Genomic_DNA"/>
</dbReference>
<evidence type="ECO:0000313" key="1">
    <source>
        <dbReference type="EMBL" id="GAA0481036.1"/>
    </source>
</evidence>
<reference evidence="1 2" key="1">
    <citation type="journal article" date="2019" name="Int. J. Syst. Evol. Microbiol.">
        <title>The Global Catalogue of Microorganisms (GCM) 10K type strain sequencing project: providing services to taxonomists for standard genome sequencing and annotation.</title>
        <authorList>
            <consortium name="The Broad Institute Genomics Platform"/>
            <consortium name="The Broad Institute Genome Sequencing Center for Infectious Disease"/>
            <person name="Wu L."/>
            <person name="Ma J."/>
        </authorList>
    </citation>
    <scope>NUCLEOTIDE SEQUENCE [LARGE SCALE GENOMIC DNA]</scope>
    <source>
        <strain evidence="1 2">JCM 14162</strain>
    </source>
</reference>
<dbReference type="Proteomes" id="UP001500713">
    <property type="component" value="Unassembled WGS sequence"/>
</dbReference>